<dbReference type="Gene3D" id="1.10.150.80">
    <property type="entry name" value="HRDC domain"/>
    <property type="match status" value="1"/>
</dbReference>
<feature type="domain" description="HRDC" evidence="1">
    <location>
        <begin position="223"/>
        <end position="298"/>
    </location>
</feature>
<organism evidence="2 3">
    <name type="scientific">Parasphaerochaeta coccoides (strain ATCC BAA-1237 / DSM 17374 / SPN1)</name>
    <name type="common">Sphaerochaeta coccoides</name>
    <dbReference type="NCBI Taxonomy" id="760011"/>
    <lineage>
        <taxon>Bacteria</taxon>
        <taxon>Pseudomonadati</taxon>
        <taxon>Spirochaetota</taxon>
        <taxon>Spirochaetia</taxon>
        <taxon>Spirochaetales</taxon>
        <taxon>Sphaerochaetaceae</taxon>
        <taxon>Parasphaerochaeta</taxon>
    </lineage>
</organism>
<protein>
    <submittedName>
        <fullName evidence="2">3'-5' exonuclease</fullName>
    </submittedName>
</protein>
<dbReference type="InterPro" id="IPR044876">
    <property type="entry name" value="HRDC_dom_sf"/>
</dbReference>
<dbReference type="PROSITE" id="PS50967">
    <property type="entry name" value="HRDC"/>
    <property type="match status" value="1"/>
</dbReference>
<name>F4GM48_PARC1</name>
<accession>F4GM48</accession>
<dbReference type="PANTHER" id="PTHR47649">
    <property type="entry name" value="RIBONUCLEASE D"/>
    <property type="match status" value="1"/>
</dbReference>
<keyword evidence="2" id="KW-0269">Exonuclease</keyword>
<reference evidence="3" key="1">
    <citation type="submission" date="2011-04" db="EMBL/GenBank/DDBJ databases">
        <title>The complete genome of Spirochaeta coccoides DSM 17374.</title>
        <authorList>
            <person name="Lucas S."/>
            <person name="Copeland A."/>
            <person name="Lapidus A."/>
            <person name="Bruce D."/>
            <person name="Goodwin L."/>
            <person name="Pitluck S."/>
            <person name="Peters L."/>
            <person name="Kyrpides N."/>
            <person name="Mavromatis K."/>
            <person name="Pagani I."/>
            <person name="Ivanova N."/>
            <person name="Ovchinnikova G."/>
            <person name="Lu M."/>
            <person name="Detter J.C."/>
            <person name="Tapia R."/>
            <person name="Han C."/>
            <person name="Land M."/>
            <person name="Hauser L."/>
            <person name="Markowitz V."/>
            <person name="Cheng J.-F."/>
            <person name="Hugenholtz P."/>
            <person name="Woyke T."/>
            <person name="Wu D."/>
            <person name="Spring S."/>
            <person name="Schroeder M."/>
            <person name="Brambilla E."/>
            <person name="Klenk H.-P."/>
            <person name="Eisen J.A."/>
        </authorList>
    </citation>
    <scope>NUCLEOTIDE SEQUENCE [LARGE SCALE GENOMIC DNA]</scope>
    <source>
        <strain evidence="3">ATCC BAA-1237 / DSM 17374 / SPN1</strain>
    </source>
</reference>
<keyword evidence="3" id="KW-1185">Reference proteome</keyword>
<keyword evidence="2" id="KW-0540">Nuclease</keyword>
<keyword evidence="2" id="KW-0378">Hydrolase</keyword>
<dbReference type="GO" id="GO:0000166">
    <property type="term" value="F:nucleotide binding"/>
    <property type="evidence" value="ECO:0007669"/>
    <property type="project" value="InterPro"/>
</dbReference>
<evidence type="ECO:0000313" key="2">
    <source>
        <dbReference type="EMBL" id="AEC02523.1"/>
    </source>
</evidence>
<dbReference type="EMBL" id="CP002659">
    <property type="protein sequence ID" value="AEC02523.1"/>
    <property type="molecule type" value="Genomic_DNA"/>
</dbReference>
<sequence length="298" mass="33514">MRDYTIIASDDAFLSLLDTWRQKGINLVAMDFEGEFNLHVYGEHLCLIQLYDGHDFYLIDPFIVSARTLKSFLEADDIEKIMFDCASDASLVRKQYGIQLRNICDLRVMAMALGFMGNLTGLIEQYVPRNVPLIAESTDSSEKSGSKKKNQMTNWMKRPLTPSQLVYALEDVAHLFVLRSALVAEIAKAGLEEKVAALMRLAPLPKGPEKPGWEKLPGWRYLSRTARSFARAFFLVRDDIARKRNVPAARVLDKNLLVSLSRMAPLSRSAMEDALAVCPAADKLLPLMMEAQEKAAKK</sequence>
<evidence type="ECO:0000313" key="3">
    <source>
        <dbReference type="Proteomes" id="UP000007939"/>
    </source>
</evidence>
<dbReference type="InterPro" id="IPR012337">
    <property type="entry name" value="RNaseH-like_sf"/>
</dbReference>
<dbReference type="STRING" id="760011.Spico_1315"/>
<dbReference type="InterPro" id="IPR010997">
    <property type="entry name" value="HRDC-like_sf"/>
</dbReference>
<dbReference type="SUPFAM" id="SSF47819">
    <property type="entry name" value="HRDC-like"/>
    <property type="match status" value="1"/>
</dbReference>
<proteinExistence type="predicted"/>
<evidence type="ECO:0000259" key="1">
    <source>
        <dbReference type="PROSITE" id="PS50967"/>
    </source>
</evidence>
<dbReference type="PANTHER" id="PTHR47649:SF1">
    <property type="entry name" value="RIBONUCLEASE D"/>
    <property type="match status" value="1"/>
</dbReference>
<dbReference type="HOGENOM" id="CLU_042387_1_0_12"/>
<dbReference type="GO" id="GO:0006139">
    <property type="term" value="P:nucleobase-containing compound metabolic process"/>
    <property type="evidence" value="ECO:0007669"/>
    <property type="project" value="InterPro"/>
</dbReference>
<reference evidence="2 3" key="2">
    <citation type="journal article" date="2012" name="Stand. Genomic Sci.">
        <title>Complete genome sequence of the termite hindgut bacterium Spirochaeta coccoides type strain (SPN1(T)), reclassification in the genus Sphaerochaeta as Sphaerochaeta coccoides comb. nov. and emendations of the family Spirochaetaceae and the genus Sphaerochaeta.</title>
        <authorList>
            <person name="Abt B."/>
            <person name="Han C."/>
            <person name="Scheuner C."/>
            <person name="Lu M."/>
            <person name="Lapidus A."/>
            <person name="Nolan M."/>
            <person name="Lucas S."/>
            <person name="Hammon N."/>
            <person name="Deshpande S."/>
            <person name="Cheng J.F."/>
            <person name="Tapia R."/>
            <person name="Goodwin L.A."/>
            <person name="Pitluck S."/>
            <person name="Liolios K."/>
            <person name="Pagani I."/>
            <person name="Ivanova N."/>
            <person name="Mavromatis K."/>
            <person name="Mikhailova N."/>
            <person name="Huntemann M."/>
            <person name="Pati A."/>
            <person name="Chen A."/>
            <person name="Palaniappan K."/>
            <person name="Land M."/>
            <person name="Hauser L."/>
            <person name="Brambilla E.M."/>
            <person name="Rohde M."/>
            <person name="Spring S."/>
            <person name="Gronow S."/>
            <person name="Goker M."/>
            <person name="Woyke T."/>
            <person name="Bristow J."/>
            <person name="Eisen J.A."/>
            <person name="Markowitz V."/>
            <person name="Hugenholtz P."/>
            <person name="Kyrpides N.C."/>
            <person name="Klenk H.P."/>
            <person name="Detter J.C."/>
        </authorList>
    </citation>
    <scope>NUCLEOTIDE SEQUENCE [LARGE SCALE GENOMIC DNA]</scope>
    <source>
        <strain evidence="3">ATCC BAA-1237 / DSM 17374 / SPN1</strain>
    </source>
</reference>
<dbReference type="InterPro" id="IPR036397">
    <property type="entry name" value="RNaseH_sf"/>
</dbReference>
<dbReference type="RefSeq" id="WP_013739918.1">
    <property type="nucleotide sequence ID" value="NC_015436.1"/>
</dbReference>
<dbReference type="Gene3D" id="3.30.420.10">
    <property type="entry name" value="Ribonuclease H-like superfamily/Ribonuclease H"/>
    <property type="match status" value="1"/>
</dbReference>
<dbReference type="GO" id="GO:0003676">
    <property type="term" value="F:nucleic acid binding"/>
    <property type="evidence" value="ECO:0007669"/>
    <property type="project" value="InterPro"/>
</dbReference>
<dbReference type="Pfam" id="PF01612">
    <property type="entry name" value="DNA_pol_A_exo1"/>
    <property type="match status" value="1"/>
</dbReference>
<dbReference type="eggNOG" id="COG0349">
    <property type="taxonomic scope" value="Bacteria"/>
</dbReference>
<dbReference type="GO" id="GO:0008408">
    <property type="term" value="F:3'-5' exonuclease activity"/>
    <property type="evidence" value="ECO:0007669"/>
    <property type="project" value="InterPro"/>
</dbReference>
<dbReference type="KEGG" id="scc:Spico_1315"/>
<dbReference type="OrthoDB" id="144122at2"/>
<dbReference type="SUPFAM" id="SSF53098">
    <property type="entry name" value="Ribonuclease H-like"/>
    <property type="match status" value="1"/>
</dbReference>
<dbReference type="AlphaFoldDB" id="F4GM48"/>
<dbReference type="InterPro" id="IPR002121">
    <property type="entry name" value="HRDC_dom"/>
</dbReference>
<dbReference type="InterPro" id="IPR002562">
    <property type="entry name" value="3'-5'_exonuclease_dom"/>
</dbReference>
<dbReference type="InterPro" id="IPR051086">
    <property type="entry name" value="RNase_D-like"/>
</dbReference>
<dbReference type="Proteomes" id="UP000007939">
    <property type="component" value="Chromosome"/>
</dbReference>
<dbReference type="SMART" id="SM00474">
    <property type="entry name" value="35EXOc"/>
    <property type="match status" value="1"/>
</dbReference>
<gene>
    <name evidence="2" type="ordered locus">Spico_1315</name>
</gene>